<dbReference type="Proteomes" id="UP001303373">
    <property type="component" value="Chromosome 4"/>
</dbReference>
<dbReference type="EMBL" id="CP138583">
    <property type="protein sequence ID" value="WPH00013.1"/>
    <property type="molecule type" value="Genomic_DNA"/>
</dbReference>
<evidence type="ECO:0000313" key="3">
    <source>
        <dbReference type="Proteomes" id="UP001303373"/>
    </source>
</evidence>
<evidence type="ECO:0000313" key="2">
    <source>
        <dbReference type="EMBL" id="WPH00013.1"/>
    </source>
</evidence>
<dbReference type="Gene3D" id="1.20.1050.10">
    <property type="match status" value="1"/>
</dbReference>
<organism evidence="2 3">
    <name type="scientific">Acrodontium crateriforme</name>
    <dbReference type="NCBI Taxonomy" id="150365"/>
    <lineage>
        <taxon>Eukaryota</taxon>
        <taxon>Fungi</taxon>
        <taxon>Dikarya</taxon>
        <taxon>Ascomycota</taxon>
        <taxon>Pezizomycotina</taxon>
        <taxon>Dothideomycetes</taxon>
        <taxon>Dothideomycetidae</taxon>
        <taxon>Mycosphaerellales</taxon>
        <taxon>Teratosphaeriaceae</taxon>
        <taxon>Acrodontium</taxon>
    </lineage>
</organism>
<dbReference type="GO" id="GO:0006749">
    <property type="term" value="P:glutathione metabolic process"/>
    <property type="evidence" value="ECO:0007669"/>
    <property type="project" value="TreeGrafter"/>
</dbReference>
<reference evidence="2 3" key="1">
    <citation type="submission" date="2023-11" db="EMBL/GenBank/DDBJ databases">
        <title>An acidophilic fungus is an integral part of prey digestion in a carnivorous sundew plant.</title>
        <authorList>
            <person name="Tsai I.J."/>
        </authorList>
    </citation>
    <scope>NUCLEOTIDE SEQUENCE [LARGE SCALE GENOMIC DNA]</scope>
    <source>
        <strain evidence="2">169a</strain>
    </source>
</reference>
<protein>
    <recommendedName>
        <fullName evidence="1">GST N-terminal domain-containing protein</fullName>
    </recommendedName>
</protein>
<dbReference type="GO" id="GO:0004364">
    <property type="term" value="F:glutathione transferase activity"/>
    <property type="evidence" value="ECO:0007669"/>
    <property type="project" value="TreeGrafter"/>
</dbReference>
<dbReference type="InterPro" id="IPR036249">
    <property type="entry name" value="Thioredoxin-like_sf"/>
</dbReference>
<dbReference type="GO" id="GO:0006559">
    <property type="term" value="P:L-phenylalanine catabolic process"/>
    <property type="evidence" value="ECO:0007669"/>
    <property type="project" value="TreeGrafter"/>
</dbReference>
<dbReference type="SUPFAM" id="SSF47616">
    <property type="entry name" value="GST C-terminal domain-like"/>
    <property type="match status" value="1"/>
</dbReference>
<dbReference type="PANTHER" id="PTHR42673:SF22">
    <property type="entry name" value="GST N-TERMINAL DOMAIN-CONTAINING PROTEIN"/>
    <property type="match status" value="1"/>
</dbReference>
<dbReference type="Pfam" id="PF13410">
    <property type="entry name" value="GST_C_2"/>
    <property type="match status" value="1"/>
</dbReference>
<dbReference type="PANTHER" id="PTHR42673">
    <property type="entry name" value="MALEYLACETOACETATE ISOMERASE"/>
    <property type="match status" value="1"/>
</dbReference>
<dbReference type="Gene3D" id="3.40.30.10">
    <property type="entry name" value="Glutaredoxin"/>
    <property type="match status" value="1"/>
</dbReference>
<proteinExistence type="predicted"/>
<evidence type="ECO:0000259" key="1">
    <source>
        <dbReference type="PROSITE" id="PS50404"/>
    </source>
</evidence>
<dbReference type="GO" id="GO:0016034">
    <property type="term" value="F:maleylacetoacetate isomerase activity"/>
    <property type="evidence" value="ECO:0007669"/>
    <property type="project" value="TreeGrafter"/>
</dbReference>
<accession>A0AAQ3RBB8</accession>
<dbReference type="InterPro" id="IPR036282">
    <property type="entry name" value="Glutathione-S-Trfase_C_sf"/>
</dbReference>
<name>A0AAQ3RBB8_9PEZI</name>
<dbReference type="Pfam" id="PF13409">
    <property type="entry name" value="GST_N_2"/>
    <property type="match status" value="1"/>
</dbReference>
<dbReference type="AlphaFoldDB" id="A0AAQ3RBB8"/>
<feature type="domain" description="GST N-terminal" evidence="1">
    <location>
        <begin position="4"/>
        <end position="88"/>
    </location>
</feature>
<dbReference type="InterPro" id="IPR004045">
    <property type="entry name" value="Glutathione_S-Trfase_N"/>
</dbReference>
<sequence length="257" mass="29477">MEKPVFIGLYTRYSSWTVRVETVLKYFDIPHEAQMWNVFNDETEQPPAPFRGGLFPVLQPKPKSDPSFLIHDSLAICEYLAETNPELELWPQDEKLRALARSAVAVMHSGFTGLRNTFACNFLAKFTGDIEISDEIVKECRKMVDLWSSCRATTIQRLSALGQTDQGFLFGKFTIADAFFWPVLWRFRSYGLPATGISDEGLKWMKTMWSDPKMRLLQASYFEQALNPDTVMPNYDNIFPGTSVKMGSFPENWTFTC</sequence>
<keyword evidence="3" id="KW-1185">Reference proteome</keyword>
<dbReference type="PROSITE" id="PS50404">
    <property type="entry name" value="GST_NTER"/>
    <property type="match status" value="1"/>
</dbReference>
<dbReference type="SUPFAM" id="SSF52833">
    <property type="entry name" value="Thioredoxin-like"/>
    <property type="match status" value="1"/>
</dbReference>
<gene>
    <name evidence="2" type="ORF">R9X50_00283600</name>
</gene>
<dbReference type="CDD" id="cd03194">
    <property type="entry name" value="GST_C_3"/>
    <property type="match status" value="1"/>
</dbReference>